<sequence length="63" mass="7027">QSLAQAPRTRDAEAERDALDEFEAAVERARREGDTGSYERPAPRTDPLNPPQDQNHLPEGAEQ</sequence>
<organism evidence="2 3">
    <name type="scientific">Streptomyces hyaluromycini</name>
    <dbReference type="NCBI Taxonomy" id="1377993"/>
    <lineage>
        <taxon>Bacteria</taxon>
        <taxon>Bacillati</taxon>
        <taxon>Actinomycetota</taxon>
        <taxon>Actinomycetes</taxon>
        <taxon>Kitasatosporales</taxon>
        <taxon>Streptomycetaceae</taxon>
        <taxon>Streptomyces</taxon>
    </lineage>
</organism>
<proteinExistence type="predicted"/>
<name>A0ABV1XBB5_9ACTN</name>
<evidence type="ECO:0000313" key="2">
    <source>
        <dbReference type="EMBL" id="MER7186210.1"/>
    </source>
</evidence>
<evidence type="ECO:0000256" key="1">
    <source>
        <dbReference type="SAM" id="MobiDB-lite"/>
    </source>
</evidence>
<dbReference type="RefSeq" id="WP_350789712.1">
    <property type="nucleotide sequence ID" value="NZ_JBEPEK010000553.1"/>
</dbReference>
<keyword evidence="3" id="KW-1185">Reference proteome</keyword>
<dbReference type="EMBL" id="JBEPEK010000553">
    <property type="protein sequence ID" value="MER7186210.1"/>
    <property type="molecule type" value="Genomic_DNA"/>
</dbReference>
<dbReference type="Proteomes" id="UP001474181">
    <property type="component" value="Unassembled WGS sequence"/>
</dbReference>
<feature type="region of interest" description="Disordered" evidence="1">
    <location>
        <begin position="1"/>
        <end position="63"/>
    </location>
</feature>
<gene>
    <name evidence="2" type="ORF">ABT404_43265</name>
</gene>
<comment type="caution">
    <text evidence="2">The sequence shown here is derived from an EMBL/GenBank/DDBJ whole genome shotgun (WGS) entry which is preliminary data.</text>
</comment>
<evidence type="ECO:0000313" key="3">
    <source>
        <dbReference type="Proteomes" id="UP001474181"/>
    </source>
</evidence>
<accession>A0ABV1XBB5</accession>
<feature type="compositionally biased region" description="Basic and acidic residues" evidence="1">
    <location>
        <begin position="8"/>
        <end position="34"/>
    </location>
</feature>
<reference evidence="2 3" key="1">
    <citation type="submission" date="2024-06" db="EMBL/GenBank/DDBJ databases">
        <title>The Natural Products Discovery Center: Release of the First 8490 Sequenced Strains for Exploring Actinobacteria Biosynthetic Diversity.</title>
        <authorList>
            <person name="Kalkreuter E."/>
            <person name="Kautsar S.A."/>
            <person name="Yang D."/>
            <person name="Bader C.D."/>
            <person name="Teijaro C.N."/>
            <person name="Fluegel L."/>
            <person name="Davis C.M."/>
            <person name="Simpson J.R."/>
            <person name="Lauterbach L."/>
            <person name="Steele A.D."/>
            <person name="Gui C."/>
            <person name="Meng S."/>
            <person name="Li G."/>
            <person name="Viehrig K."/>
            <person name="Ye F."/>
            <person name="Su P."/>
            <person name="Kiefer A.F."/>
            <person name="Nichols A."/>
            <person name="Cepeda A.J."/>
            <person name="Yan W."/>
            <person name="Fan B."/>
            <person name="Jiang Y."/>
            <person name="Adhikari A."/>
            <person name="Zheng C.-J."/>
            <person name="Schuster L."/>
            <person name="Cowan T.M."/>
            <person name="Smanski M.J."/>
            <person name="Chevrette M.G."/>
            <person name="De Carvalho L.P.S."/>
            <person name="Shen B."/>
        </authorList>
    </citation>
    <scope>NUCLEOTIDE SEQUENCE [LARGE SCALE GENOMIC DNA]</scope>
    <source>
        <strain evidence="2 3">NPDC000234</strain>
    </source>
</reference>
<feature type="non-terminal residue" evidence="2">
    <location>
        <position position="1"/>
    </location>
</feature>
<protein>
    <submittedName>
        <fullName evidence="2">Uncharacterized protein</fullName>
    </submittedName>
</protein>